<dbReference type="Pfam" id="PF13360">
    <property type="entry name" value="PQQ_2"/>
    <property type="match status" value="1"/>
</dbReference>
<gene>
    <name evidence="4" type="ORF">UW49_C0007G0013</name>
</gene>
<evidence type="ECO:0000259" key="3">
    <source>
        <dbReference type="Pfam" id="PF13360"/>
    </source>
</evidence>
<dbReference type="EMBL" id="LCIN01000007">
    <property type="protein sequence ID" value="KKT57133.1"/>
    <property type="molecule type" value="Genomic_DNA"/>
</dbReference>
<dbReference type="InterPro" id="IPR011047">
    <property type="entry name" value="Quinoprotein_ADH-like_sf"/>
</dbReference>
<dbReference type="Proteomes" id="UP000033977">
    <property type="component" value="Unassembled WGS sequence"/>
</dbReference>
<evidence type="ECO:0000256" key="2">
    <source>
        <dbReference type="SAM" id="Phobius"/>
    </source>
</evidence>
<feature type="region of interest" description="Disordered" evidence="1">
    <location>
        <begin position="40"/>
        <end position="64"/>
    </location>
</feature>
<keyword evidence="2" id="KW-0812">Transmembrane</keyword>
<proteinExistence type="predicted"/>
<dbReference type="InterPro" id="IPR018391">
    <property type="entry name" value="PQQ_b-propeller_rpt"/>
</dbReference>
<feature type="transmembrane region" description="Helical" evidence="2">
    <location>
        <begin position="6"/>
        <end position="29"/>
    </location>
</feature>
<keyword evidence="2" id="KW-0472">Membrane</keyword>
<evidence type="ECO:0000313" key="4">
    <source>
        <dbReference type="EMBL" id="KKT57133.1"/>
    </source>
</evidence>
<sequence length="473" mass="53377">MKNPKGFTLAQIAVTLFLVTVISLAYFVFENKNMRELAGGSKNKETKQNLSSKFCPTKNTEDEKPDPRLKIIAEKYEQTLNMYPGTLNDPQNMLIIDKEVYMVGYNSQPKNYGAIPNRPEYFIARTNLDEALNPKTMAYIAVEVANQEGTLSFLKNDDSTIFYVTNPYAADDAGGHLHAFDLKTHKDKFTFEIKSYFDISPEFIDNKIYVYDRFFGIYTLDKNNGKILWSYKMPSTGPLGYLRARPILNNDLAYFGTAQGFIIALDKTTGAEKKKFETNYKGFGGVSSLNAAGETLCFYGGMDGVGPAVLNTNTGEIQYPQIFADQTKAVSQYANMEIKNLQKYENKKYGFELKYPPEVKIEKQNGDFISFLTNQTFDVDKGILAKAGIFISAETIDYNDVIKKLFRGVTSKKADEQIGKYIWTKILSGGMVESIDYFLYKNGILINFGMPAAGEKVELIMKQMISTFKFSND</sequence>
<protein>
    <recommendedName>
        <fullName evidence="3">Pyrrolo-quinoline quinone repeat domain-containing protein</fullName>
    </recommendedName>
</protein>
<name>A0A0G1IEA3_9BACT</name>
<evidence type="ECO:0000313" key="5">
    <source>
        <dbReference type="Proteomes" id="UP000033977"/>
    </source>
</evidence>
<evidence type="ECO:0000256" key="1">
    <source>
        <dbReference type="SAM" id="MobiDB-lite"/>
    </source>
</evidence>
<dbReference type="InterPro" id="IPR002372">
    <property type="entry name" value="PQQ_rpt_dom"/>
</dbReference>
<dbReference type="Gene3D" id="2.130.10.10">
    <property type="entry name" value="YVTN repeat-like/Quinoprotein amine dehydrogenase"/>
    <property type="match status" value="1"/>
</dbReference>
<dbReference type="SUPFAM" id="SSF50998">
    <property type="entry name" value="Quinoprotein alcohol dehydrogenase-like"/>
    <property type="match status" value="1"/>
</dbReference>
<organism evidence="4 5">
    <name type="scientific">Candidatus Giovannonibacteria bacterium GW2011_GWB1_44_23</name>
    <dbReference type="NCBI Taxonomy" id="1618652"/>
    <lineage>
        <taxon>Bacteria</taxon>
        <taxon>Candidatus Giovannoniibacteriota</taxon>
    </lineage>
</organism>
<dbReference type="AlphaFoldDB" id="A0A0G1IEA3"/>
<dbReference type="PANTHER" id="PTHR34512">
    <property type="entry name" value="CELL SURFACE PROTEIN"/>
    <property type="match status" value="1"/>
</dbReference>
<keyword evidence="2" id="KW-1133">Transmembrane helix</keyword>
<accession>A0A0G1IEA3</accession>
<dbReference type="InterPro" id="IPR015943">
    <property type="entry name" value="WD40/YVTN_repeat-like_dom_sf"/>
</dbReference>
<reference evidence="4 5" key="1">
    <citation type="journal article" date="2015" name="Nature">
        <title>rRNA introns, odd ribosomes, and small enigmatic genomes across a large radiation of phyla.</title>
        <authorList>
            <person name="Brown C.T."/>
            <person name="Hug L.A."/>
            <person name="Thomas B.C."/>
            <person name="Sharon I."/>
            <person name="Castelle C.J."/>
            <person name="Singh A."/>
            <person name="Wilkins M.J."/>
            <person name="Williams K.H."/>
            <person name="Banfield J.F."/>
        </authorList>
    </citation>
    <scope>NUCLEOTIDE SEQUENCE [LARGE SCALE GENOMIC DNA]</scope>
</reference>
<dbReference type="SMART" id="SM00564">
    <property type="entry name" value="PQQ"/>
    <property type="match status" value="3"/>
</dbReference>
<feature type="compositionally biased region" description="Polar residues" evidence="1">
    <location>
        <begin position="48"/>
        <end position="58"/>
    </location>
</feature>
<dbReference type="PANTHER" id="PTHR34512:SF30">
    <property type="entry name" value="OUTER MEMBRANE PROTEIN ASSEMBLY FACTOR BAMB"/>
    <property type="match status" value="1"/>
</dbReference>
<feature type="domain" description="Pyrrolo-quinoline quinone repeat" evidence="3">
    <location>
        <begin position="172"/>
        <end position="275"/>
    </location>
</feature>
<comment type="caution">
    <text evidence="4">The sequence shown here is derived from an EMBL/GenBank/DDBJ whole genome shotgun (WGS) entry which is preliminary data.</text>
</comment>